<comment type="cofactor">
    <cofactor evidence="5">
        <name>[4Fe-4S] cluster</name>
        <dbReference type="ChEBI" id="CHEBI:49883"/>
    </cofactor>
    <text evidence="5">Binds 1 [4Fe-4S] cluster. The cluster is coordinated with 3 cysteines and an exchangeable S-adenosyl-L-methionine.</text>
</comment>
<protein>
    <submittedName>
        <fullName evidence="7">Putative pyruvate formate lyase activating enzyme</fullName>
    </submittedName>
</protein>
<keyword evidence="7" id="KW-0456">Lyase</keyword>
<dbReference type="InterPro" id="IPR040085">
    <property type="entry name" value="MJ0674-like"/>
</dbReference>
<organism evidence="7 8">
    <name type="scientific">Thermodesulforhabdus norvegica</name>
    <dbReference type="NCBI Taxonomy" id="39841"/>
    <lineage>
        <taxon>Bacteria</taxon>
        <taxon>Pseudomonadati</taxon>
        <taxon>Thermodesulfobacteriota</taxon>
        <taxon>Syntrophobacteria</taxon>
        <taxon>Syntrophobacterales</taxon>
        <taxon>Thermodesulforhabdaceae</taxon>
        <taxon>Thermodesulforhabdus</taxon>
    </lineage>
</organism>
<gene>
    <name evidence="7" type="ORF">SAMN05660836_00321</name>
</gene>
<dbReference type="InterPro" id="IPR058240">
    <property type="entry name" value="rSAM_sf"/>
</dbReference>
<dbReference type="InterPro" id="IPR016431">
    <property type="entry name" value="Pyrv-formate_lyase-activ_prd"/>
</dbReference>
<keyword evidence="7" id="KW-0670">Pyruvate</keyword>
<evidence type="ECO:0000259" key="6">
    <source>
        <dbReference type="Pfam" id="PF04055"/>
    </source>
</evidence>
<dbReference type="CDD" id="cd01335">
    <property type="entry name" value="Radical_SAM"/>
    <property type="match status" value="1"/>
</dbReference>
<sequence>MCEVNRREGKKGRCGAGADVRIAGAFLHFGEEACLVGETGSGAVFFSHCVMRCMYCQTYEMSWFGRGEDLTDPDFLGILKSLVERGCENLNFITPTAYIPHIRWAVEELRKTEKIPPVVYNTGGYESVEALKSLEGIVDIYLTDIKYLNGELAKKLSHAPDYPDIVKVAVMEMYRQVGDLEMNGRGVAKRGLIVRHLVLPGYVEESLKVLEWIAENLSVQTYINVMGHYRPFHLAPNIPELSRTLRRQEYELVISKARELGLTRMDTTHRNLYPLIWEN</sequence>
<dbReference type="GO" id="GO:0046872">
    <property type="term" value="F:metal ion binding"/>
    <property type="evidence" value="ECO:0007669"/>
    <property type="project" value="UniProtKB-KW"/>
</dbReference>
<feature type="domain" description="Radical SAM core" evidence="6">
    <location>
        <begin position="45"/>
        <end position="168"/>
    </location>
</feature>
<keyword evidence="4 5" id="KW-0411">Iron-sulfur</keyword>
<dbReference type="Gene3D" id="3.20.20.70">
    <property type="entry name" value="Aldolase class I"/>
    <property type="match status" value="1"/>
</dbReference>
<evidence type="ECO:0000256" key="5">
    <source>
        <dbReference type="PIRSR" id="PIRSR004869-50"/>
    </source>
</evidence>
<evidence type="ECO:0000256" key="1">
    <source>
        <dbReference type="ARBA" id="ARBA00022691"/>
    </source>
</evidence>
<keyword evidence="2 5" id="KW-0479">Metal-binding</keyword>
<name>A0A1I4R111_9BACT</name>
<keyword evidence="1 5" id="KW-0949">S-adenosyl-L-methionine</keyword>
<dbReference type="STRING" id="39841.SAMN05660836_00321"/>
<dbReference type="InterPro" id="IPR007197">
    <property type="entry name" value="rSAM"/>
</dbReference>
<evidence type="ECO:0000256" key="4">
    <source>
        <dbReference type="ARBA" id="ARBA00023014"/>
    </source>
</evidence>
<reference evidence="7 8" key="1">
    <citation type="submission" date="2016-10" db="EMBL/GenBank/DDBJ databases">
        <authorList>
            <person name="de Groot N.N."/>
        </authorList>
    </citation>
    <scope>NUCLEOTIDE SEQUENCE [LARGE SCALE GENOMIC DNA]</scope>
    <source>
        <strain evidence="7 8">DSM 9990</strain>
    </source>
</reference>
<dbReference type="PANTHER" id="PTHR43075:SF1">
    <property type="entry name" value="FORMATE LYASE ACTIVATING ENZYME, PUTATIVE (AFU_ORTHOLOGUE AFUA_2G15630)-RELATED"/>
    <property type="match status" value="1"/>
</dbReference>
<dbReference type="GO" id="GO:0016829">
    <property type="term" value="F:lyase activity"/>
    <property type="evidence" value="ECO:0007669"/>
    <property type="project" value="UniProtKB-KW"/>
</dbReference>
<dbReference type="PANTHER" id="PTHR43075">
    <property type="entry name" value="FORMATE LYASE ACTIVATING ENZYME, PUTATIVE (AFU_ORTHOLOGUE AFUA_2G15630)-RELATED"/>
    <property type="match status" value="1"/>
</dbReference>
<dbReference type="GO" id="GO:0051536">
    <property type="term" value="F:iron-sulfur cluster binding"/>
    <property type="evidence" value="ECO:0007669"/>
    <property type="project" value="UniProtKB-KW"/>
</dbReference>
<accession>A0A1I4R111</accession>
<dbReference type="Pfam" id="PF04055">
    <property type="entry name" value="Radical_SAM"/>
    <property type="match status" value="1"/>
</dbReference>
<dbReference type="AlphaFoldDB" id="A0A1I4R111"/>
<dbReference type="EMBL" id="FOUU01000001">
    <property type="protein sequence ID" value="SFM45623.1"/>
    <property type="molecule type" value="Genomic_DNA"/>
</dbReference>
<dbReference type="PIRSF" id="PIRSF004869">
    <property type="entry name" value="PflX_prd"/>
    <property type="match status" value="1"/>
</dbReference>
<dbReference type="SUPFAM" id="SSF102114">
    <property type="entry name" value="Radical SAM enzymes"/>
    <property type="match status" value="1"/>
</dbReference>
<evidence type="ECO:0000313" key="7">
    <source>
        <dbReference type="EMBL" id="SFM45623.1"/>
    </source>
</evidence>
<feature type="binding site" evidence="5">
    <location>
        <position position="53"/>
    </location>
    <ligand>
        <name>[4Fe-4S] cluster</name>
        <dbReference type="ChEBI" id="CHEBI:49883"/>
        <note>4Fe-4S-S-AdoMet</note>
    </ligand>
</feature>
<evidence type="ECO:0000256" key="3">
    <source>
        <dbReference type="ARBA" id="ARBA00023004"/>
    </source>
</evidence>
<keyword evidence="8" id="KW-1185">Reference proteome</keyword>
<evidence type="ECO:0000313" key="8">
    <source>
        <dbReference type="Proteomes" id="UP000199611"/>
    </source>
</evidence>
<dbReference type="SFLD" id="SFLDS00029">
    <property type="entry name" value="Radical_SAM"/>
    <property type="match status" value="1"/>
</dbReference>
<dbReference type="Proteomes" id="UP000199611">
    <property type="component" value="Unassembled WGS sequence"/>
</dbReference>
<feature type="binding site" evidence="5">
    <location>
        <position position="56"/>
    </location>
    <ligand>
        <name>[4Fe-4S] cluster</name>
        <dbReference type="ChEBI" id="CHEBI:49883"/>
        <note>4Fe-4S-S-AdoMet</note>
    </ligand>
</feature>
<proteinExistence type="predicted"/>
<feature type="binding site" evidence="5">
    <location>
        <position position="49"/>
    </location>
    <ligand>
        <name>[4Fe-4S] cluster</name>
        <dbReference type="ChEBI" id="CHEBI:49883"/>
        <note>4Fe-4S-S-AdoMet</note>
    </ligand>
</feature>
<dbReference type="InterPro" id="IPR013785">
    <property type="entry name" value="Aldolase_TIM"/>
</dbReference>
<evidence type="ECO:0000256" key="2">
    <source>
        <dbReference type="ARBA" id="ARBA00022723"/>
    </source>
</evidence>
<keyword evidence="3 5" id="KW-0408">Iron</keyword>